<feature type="domain" description="ABC transporter" evidence="4">
    <location>
        <begin position="2"/>
        <end position="250"/>
    </location>
</feature>
<dbReference type="PROSITE" id="PS50893">
    <property type="entry name" value="ABC_TRANSPORTER_2"/>
    <property type="match status" value="1"/>
</dbReference>
<evidence type="ECO:0000256" key="1">
    <source>
        <dbReference type="ARBA" id="ARBA00022448"/>
    </source>
</evidence>
<keyword evidence="3" id="KW-0067">ATP-binding</keyword>
<name>A0A5M3X763_9ACTN</name>
<proteinExistence type="predicted"/>
<dbReference type="InterPro" id="IPR003439">
    <property type="entry name" value="ABC_transporter-like_ATP-bd"/>
</dbReference>
<dbReference type="InterPro" id="IPR032823">
    <property type="entry name" value="BCA_ABC_TP_C"/>
</dbReference>
<comment type="caution">
    <text evidence="5">The sequence shown here is derived from an EMBL/GenBank/DDBJ whole genome shotgun (WGS) entry which is preliminary data.</text>
</comment>
<dbReference type="PANTHER" id="PTHR45772:SF2">
    <property type="entry name" value="ABC TRANSPORTER ATP-BINDING PROTEIN"/>
    <property type="match status" value="1"/>
</dbReference>
<organism evidence="5 6">
    <name type="scientific">Acrocarpospora pleiomorpha</name>
    <dbReference type="NCBI Taxonomy" id="90975"/>
    <lineage>
        <taxon>Bacteria</taxon>
        <taxon>Bacillati</taxon>
        <taxon>Actinomycetota</taxon>
        <taxon>Actinomycetes</taxon>
        <taxon>Streptosporangiales</taxon>
        <taxon>Streptosporangiaceae</taxon>
        <taxon>Acrocarpospora</taxon>
    </lineage>
</organism>
<reference evidence="5 6" key="1">
    <citation type="submission" date="2019-10" db="EMBL/GenBank/DDBJ databases">
        <title>Whole genome shotgun sequence of Acrocarpospora pleiomorpha NBRC 16267.</title>
        <authorList>
            <person name="Ichikawa N."/>
            <person name="Kimura A."/>
            <person name="Kitahashi Y."/>
            <person name="Komaki H."/>
            <person name="Oguchi A."/>
        </authorList>
    </citation>
    <scope>NUCLEOTIDE SEQUENCE [LARGE SCALE GENOMIC DNA]</scope>
    <source>
        <strain evidence="5 6">NBRC 16267</strain>
    </source>
</reference>
<dbReference type="Pfam" id="PF12399">
    <property type="entry name" value="BCA_ABC_TP_C"/>
    <property type="match status" value="1"/>
</dbReference>
<evidence type="ECO:0000313" key="6">
    <source>
        <dbReference type="Proteomes" id="UP000377595"/>
    </source>
</evidence>
<dbReference type="GO" id="GO:0005886">
    <property type="term" value="C:plasma membrane"/>
    <property type="evidence" value="ECO:0007669"/>
    <property type="project" value="TreeGrafter"/>
</dbReference>
<dbReference type="InterPro" id="IPR027417">
    <property type="entry name" value="P-loop_NTPase"/>
</dbReference>
<protein>
    <recommendedName>
        <fullName evidence="4">ABC transporter domain-containing protein</fullName>
    </recommendedName>
</protein>
<dbReference type="AlphaFoldDB" id="A0A5M3X763"/>
<evidence type="ECO:0000256" key="3">
    <source>
        <dbReference type="ARBA" id="ARBA00022840"/>
    </source>
</evidence>
<sequence length="255" mass="26912">MLEASSLCVEFGGVSALSEVTFSVAEGSVLGLIGPNGAGKSTFIGAASGVVLASAGTVTWRGATLAGRRPDQIARLGIGRTFQHARLFPGLTALENVMIGSHLAGRSGVFSAMFRSRRWRKDETLLRDAALEAMESVHALELAHRPSEDLTAGQQRLVSVARALASGPSLLFLDEPAAGLTDAERHLLAADLKQYFATHEVTVLLVEHNLGFLMSLVSNIVVFDRGTVLAEGTPAEIRSNPAVIDAYLGADHAVR</sequence>
<evidence type="ECO:0000259" key="4">
    <source>
        <dbReference type="PROSITE" id="PS50893"/>
    </source>
</evidence>
<keyword evidence="2" id="KW-0547">Nucleotide-binding</keyword>
<dbReference type="EMBL" id="BLAF01000004">
    <property type="protein sequence ID" value="GES17525.1"/>
    <property type="molecule type" value="Genomic_DNA"/>
</dbReference>
<dbReference type="SMART" id="SM00382">
    <property type="entry name" value="AAA"/>
    <property type="match status" value="1"/>
</dbReference>
<dbReference type="GO" id="GO:0016887">
    <property type="term" value="F:ATP hydrolysis activity"/>
    <property type="evidence" value="ECO:0007669"/>
    <property type="project" value="InterPro"/>
</dbReference>
<gene>
    <name evidence="5" type="ORF">Aple_004200</name>
</gene>
<evidence type="ECO:0000313" key="5">
    <source>
        <dbReference type="EMBL" id="GES17525.1"/>
    </source>
</evidence>
<dbReference type="GO" id="GO:0005524">
    <property type="term" value="F:ATP binding"/>
    <property type="evidence" value="ECO:0007669"/>
    <property type="project" value="UniProtKB-KW"/>
</dbReference>
<keyword evidence="6" id="KW-1185">Reference proteome</keyword>
<dbReference type="RefSeq" id="WP_170321237.1">
    <property type="nucleotide sequence ID" value="NZ_BAAAHM010000001.1"/>
</dbReference>
<dbReference type="InterPro" id="IPR003593">
    <property type="entry name" value="AAA+_ATPase"/>
</dbReference>
<dbReference type="InterPro" id="IPR051120">
    <property type="entry name" value="ABC_AA/LPS_Transport"/>
</dbReference>
<evidence type="ECO:0000256" key="2">
    <source>
        <dbReference type="ARBA" id="ARBA00022741"/>
    </source>
</evidence>
<dbReference type="SUPFAM" id="SSF52540">
    <property type="entry name" value="P-loop containing nucleoside triphosphate hydrolases"/>
    <property type="match status" value="1"/>
</dbReference>
<accession>A0A5M3X763</accession>
<dbReference type="Gene3D" id="3.40.50.300">
    <property type="entry name" value="P-loop containing nucleotide triphosphate hydrolases"/>
    <property type="match status" value="1"/>
</dbReference>
<dbReference type="CDD" id="cd03219">
    <property type="entry name" value="ABC_Mj1267_LivG_branched"/>
    <property type="match status" value="1"/>
</dbReference>
<dbReference type="Proteomes" id="UP000377595">
    <property type="component" value="Unassembled WGS sequence"/>
</dbReference>
<keyword evidence="1" id="KW-0813">Transport</keyword>
<dbReference type="Pfam" id="PF00005">
    <property type="entry name" value="ABC_tran"/>
    <property type="match status" value="1"/>
</dbReference>
<dbReference type="PANTHER" id="PTHR45772">
    <property type="entry name" value="CONSERVED COMPONENT OF ABC TRANSPORTER FOR NATURAL AMINO ACIDS-RELATED"/>
    <property type="match status" value="1"/>
</dbReference>